<evidence type="ECO:0000313" key="2">
    <source>
        <dbReference type="EMBL" id="SEB19424.1"/>
    </source>
</evidence>
<reference evidence="2 3" key="1">
    <citation type="submission" date="2016-10" db="EMBL/GenBank/DDBJ databases">
        <authorList>
            <person name="de Groot N.N."/>
        </authorList>
    </citation>
    <scope>NUCLEOTIDE SEQUENCE [LARGE SCALE GENOMIC DNA]</scope>
    <source>
        <strain evidence="2 3">NLAE-zl-G339</strain>
    </source>
</reference>
<protein>
    <recommendedName>
        <fullName evidence="4">DUF4252 domain-containing protein</fullName>
    </recommendedName>
</protein>
<keyword evidence="1" id="KW-0732">Signal</keyword>
<name>A0A174IBQ9_9BACE</name>
<organism evidence="2 3">
    <name type="scientific">Bacteroides xylanisolvens</name>
    <dbReference type="NCBI Taxonomy" id="371601"/>
    <lineage>
        <taxon>Bacteria</taxon>
        <taxon>Pseudomonadati</taxon>
        <taxon>Bacteroidota</taxon>
        <taxon>Bacteroidia</taxon>
        <taxon>Bacteroidales</taxon>
        <taxon>Bacteroidaceae</taxon>
        <taxon>Bacteroides</taxon>
    </lineage>
</organism>
<evidence type="ECO:0008006" key="4">
    <source>
        <dbReference type="Google" id="ProtNLM"/>
    </source>
</evidence>
<sequence length="194" mass="21795">MKRNLFLLLFAIVTLSTFAQTTSEHLTFKGVPIDGTLTEFVSKLKQKGLTHIGTEDGTAILKGDFAAYKNCTVAAIALKQKNLVAKVGVMFPSLETWSSLSNNYFSLKEMLTKKYGEPEVCIEEFQTKIMQNDDNSKIHEVRMNRCKYVTGYTTEKGDIELQIKGSFTDGCYVTLIYFDKINGEVIEAEAMEDL</sequence>
<proteinExistence type="predicted"/>
<evidence type="ECO:0000313" key="3">
    <source>
        <dbReference type="Proteomes" id="UP000183040"/>
    </source>
</evidence>
<dbReference type="EMBL" id="FNRP01000059">
    <property type="protein sequence ID" value="SEB19424.1"/>
    <property type="molecule type" value="Genomic_DNA"/>
</dbReference>
<feature type="signal peptide" evidence="1">
    <location>
        <begin position="1"/>
        <end position="19"/>
    </location>
</feature>
<dbReference type="AlphaFoldDB" id="A0A174IBQ9"/>
<gene>
    <name evidence="2" type="ORF">SAMN04487924_1592</name>
</gene>
<dbReference type="RefSeq" id="WP_008771048.1">
    <property type="nucleotide sequence ID" value="NZ_CABKPA010000033.1"/>
</dbReference>
<dbReference type="Proteomes" id="UP000183040">
    <property type="component" value="Unassembled WGS sequence"/>
</dbReference>
<evidence type="ECO:0000256" key="1">
    <source>
        <dbReference type="SAM" id="SignalP"/>
    </source>
</evidence>
<accession>A0A174IBQ9</accession>
<feature type="chain" id="PRO_5014251598" description="DUF4252 domain-containing protein" evidence="1">
    <location>
        <begin position="20"/>
        <end position="194"/>
    </location>
</feature>